<reference evidence="2" key="1">
    <citation type="journal article" date="2019" name="Int. J. Syst. Evol. Microbiol.">
        <title>The Global Catalogue of Microorganisms (GCM) 10K type strain sequencing project: providing services to taxonomists for standard genome sequencing and annotation.</title>
        <authorList>
            <consortium name="The Broad Institute Genomics Platform"/>
            <consortium name="The Broad Institute Genome Sequencing Center for Infectious Disease"/>
            <person name="Wu L."/>
            <person name="Ma J."/>
        </authorList>
    </citation>
    <scope>NUCLEOTIDE SEQUENCE [LARGE SCALE GENOMIC DNA]</scope>
    <source>
        <strain evidence="2">KCTC 42087</strain>
    </source>
</reference>
<protein>
    <submittedName>
        <fullName evidence="1">Uncharacterized protein</fullName>
    </submittedName>
</protein>
<accession>A0ABW1A683</accession>
<evidence type="ECO:0000313" key="1">
    <source>
        <dbReference type="EMBL" id="MFC5750961.1"/>
    </source>
</evidence>
<dbReference type="RefSeq" id="WP_378286817.1">
    <property type="nucleotide sequence ID" value="NZ_JBHSON010000061.1"/>
</dbReference>
<comment type="caution">
    <text evidence="1">The sequence shown here is derived from an EMBL/GenBank/DDBJ whole genome shotgun (WGS) entry which is preliminary data.</text>
</comment>
<sequence>MRLNRPTQEELRENFATLLESVITGGGIRSESGLDMEVEEALWSIARAYPEVPAELVAAAYRAFAGQLDGSNAGARRAALEREFEALKDARRNRP</sequence>
<proteinExistence type="predicted"/>
<gene>
    <name evidence="1" type="ORF">ACFPZN_35540</name>
</gene>
<evidence type="ECO:0000313" key="2">
    <source>
        <dbReference type="Proteomes" id="UP001596074"/>
    </source>
</evidence>
<keyword evidence="2" id="KW-1185">Reference proteome</keyword>
<name>A0ABW1A683_9ACTN</name>
<dbReference type="Proteomes" id="UP001596074">
    <property type="component" value="Unassembled WGS sequence"/>
</dbReference>
<organism evidence="1 2">
    <name type="scientific">Actinomadura rugatobispora</name>
    <dbReference type="NCBI Taxonomy" id="1994"/>
    <lineage>
        <taxon>Bacteria</taxon>
        <taxon>Bacillati</taxon>
        <taxon>Actinomycetota</taxon>
        <taxon>Actinomycetes</taxon>
        <taxon>Streptosporangiales</taxon>
        <taxon>Thermomonosporaceae</taxon>
        <taxon>Actinomadura</taxon>
    </lineage>
</organism>
<dbReference type="EMBL" id="JBHSON010000061">
    <property type="protein sequence ID" value="MFC5750961.1"/>
    <property type="molecule type" value="Genomic_DNA"/>
</dbReference>